<dbReference type="SUPFAM" id="SSF52833">
    <property type="entry name" value="Thioredoxin-like"/>
    <property type="match status" value="1"/>
</dbReference>
<dbReference type="InterPro" id="IPR010730">
    <property type="entry name" value="HET"/>
</dbReference>
<dbReference type="EMBL" id="JARVKF010000363">
    <property type="protein sequence ID" value="KAK9418669.1"/>
    <property type="molecule type" value="Genomic_DNA"/>
</dbReference>
<comment type="caution">
    <text evidence="3">The sequence shown here is derived from an EMBL/GenBank/DDBJ whole genome shotgun (WGS) entry which is preliminary data.</text>
</comment>
<gene>
    <name evidence="3" type="ORF">SUNI508_07926</name>
</gene>
<evidence type="ECO:0000259" key="2">
    <source>
        <dbReference type="Pfam" id="PF06985"/>
    </source>
</evidence>
<dbReference type="Gene3D" id="3.40.30.10">
    <property type="entry name" value="Glutaredoxin"/>
    <property type="match status" value="1"/>
</dbReference>
<dbReference type="InterPro" id="IPR036249">
    <property type="entry name" value="Thioredoxin-like_sf"/>
</dbReference>
<evidence type="ECO:0000313" key="3">
    <source>
        <dbReference type="EMBL" id="KAK9418669.1"/>
    </source>
</evidence>
<accession>A0ABR2UVF6</accession>
<feature type="domain" description="DSBA-like thioredoxin" evidence="1">
    <location>
        <begin position="59"/>
        <end position="149"/>
    </location>
</feature>
<dbReference type="Pfam" id="PF06985">
    <property type="entry name" value="HET"/>
    <property type="match status" value="1"/>
</dbReference>
<sequence>MTIYKPIDLLHIFSIPGGLAIKQRPVQRQAYRFIPPIHRLCIACLLVAFDEVGYDNSGVHEFVRRGLETVWANKEDSADPAIIVAVTTASGLDGDHLLERMKKEKELAKQEAALTQEAVSKSYFGAPFYLSRDELFWGQGRLEMLDDVIKSGLPAELLINITEFLLYPRDLVNMGMVNWRLRDFCWGQHGVELFRCDVGISHIQLVSEAERWRKNLPVRRARNGRDYDVEPERKEPPPDRPLLHRAIEYCSDKRLIRTAVTQYAERFPEFLMGLELVRNDGPLPVVEMANRAETLKLLLDLTPGLQEGIWESSLITDPGDVDEVQGKVCEVCGNLDSLRLLSNSAEELSEGDVKHDKYGSFSRRNLGDFDLPGKYGCSVCSVLSEICHFFTHENPDLQRKRVRVYLPGGRGLPEMIIDDFGVAKTIQLYTPIGFDPCWDRIPVLPELLLDRQSSASLDFIQSPASRLPTRVLDVGIDHGSRICLIKTDTRSFEPYIALSYCWGQDGALKKTTRDNMGTFESGIDIQELPVVFRECISLSRSLGIRYVWIDALCIIQDDRQDWEKESSRMSDTYAQAFLTFGASMSASTSKTFLRISPEDTENEEFSKEVSFNGKLSELRARRIPEVGIHSRWTDYHERGAYRSEPWSQRGWTLQEQLLSPRLLIFTSSEIQWTCQEIQKCECRSLLNQRRLFGGHSWADIDNASVAFSFWHKAVENYSIRALTHSADRLPALSGIAQAIQKRTRSKYVAGLWSDNIAEDLLWERVGDLKPMTSYQAPSFSWASIDGEIDYRCYMNGRHLYQDISQILSLDADIYGCNQFGTVRDGAMRIRGPVTPAKLARGDADGLYCVDIAGRNINFQADTVLSTFTCHSEDGSSEAVACRYRTQMEQLAQTTTALDSTVQVEHVSRASKMDITYSISLEDGARCWLLSLGFYLPPHSASAQVYEFLVLGKHPERSENFESSGSLSHDHPFVFDEERFKSICIL</sequence>
<feature type="domain" description="Heterokaryon incompatibility" evidence="2">
    <location>
        <begin position="495"/>
        <end position="655"/>
    </location>
</feature>
<organism evidence="3 4">
    <name type="scientific">Seiridium unicorne</name>
    <dbReference type="NCBI Taxonomy" id="138068"/>
    <lineage>
        <taxon>Eukaryota</taxon>
        <taxon>Fungi</taxon>
        <taxon>Dikarya</taxon>
        <taxon>Ascomycota</taxon>
        <taxon>Pezizomycotina</taxon>
        <taxon>Sordariomycetes</taxon>
        <taxon>Xylariomycetidae</taxon>
        <taxon>Amphisphaeriales</taxon>
        <taxon>Sporocadaceae</taxon>
        <taxon>Seiridium</taxon>
    </lineage>
</organism>
<evidence type="ECO:0008006" key="5">
    <source>
        <dbReference type="Google" id="ProtNLM"/>
    </source>
</evidence>
<evidence type="ECO:0000313" key="4">
    <source>
        <dbReference type="Proteomes" id="UP001408356"/>
    </source>
</evidence>
<dbReference type="InterPro" id="IPR001853">
    <property type="entry name" value="DSBA-like_thioredoxin_dom"/>
</dbReference>
<evidence type="ECO:0000259" key="1">
    <source>
        <dbReference type="Pfam" id="PF01323"/>
    </source>
</evidence>
<protein>
    <recommendedName>
        <fullName evidence="5">Heterokaryon incompatibility domain-containing protein</fullName>
    </recommendedName>
</protein>
<keyword evidence="4" id="KW-1185">Reference proteome</keyword>
<proteinExistence type="predicted"/>
<name>A0ABR2UVF6_9PEZI</name>
<dbReference type="Proteomes" id="UP001408356">
    <property type="component" value="Unassembled WGS sequence"/>
</dbReference>
<dbReference type="Pfam" id="PF01323">
    <property type="entry name" value="DSBA"/>
    <property type="match status" value="1"/>
</dbReference>
<dbReference type="PANTHER" id="PTHR33112">
    <property type="entry name" value="DOMAIN PROTEIN, PUTATIVE-RELATED"/>
    <property type="match status" value="1"/>
</dbReference>
<reference evidence="3 4" key="1">
    <citation type="journal article" date="2024" name="J. Plant Pathol.">
        <title>Sequence and assembly of the genome of Seiridium unicorne, isolate CBS 538.82, causal agent of cypress canker disease.</title>
        <authorList>
            <person name="Scali E."/>
            <person name="Rocca G.D."/>
            <person name="Danti R."/>
            <person name="Garbelotto M."/>
            <person name="Barberini S."/>
            <person name="Baroncelli R."/>
            <person name="Emiliani G."/>
        </authorList>
    </citation>
    <scope>NUCLEOTIDE SEQUENCE [LARGE SCALE GENOMIC DNA]</scope>
    <source>
        <strain evidence="3 4">BM-138-508</strain>
    </source>
</reference>
<dbReference type="PANTHER" id="PTHR33112:SF16">
    <property type="entry name" value="HETEROKARYON INCOMPATIBILITY DOMAIN-CONTAINING PROTEIN"/>
    <property type="match status" value="1"/>
</dbReference>